<keyword evidence="1" id="KW-0812">Transmembrane</keyword>
<comment type="caution">
    <text evidence="3">The sequence shown here is derived from an EMBL/GenBank/DDBJ whole genome shotgun (WGS) entry which is preliminary data.</text>
</comment>
<organism evidence="3 4">
    <name type="scientific">Macrophomina phaseolina (strain MS6)</name>
    <name type="common">Charcoal rot fungus</name>
    <dbReference type="NCBI Taxonomy" id="1126212"/>
    <lineage>
        <taxon>Eukaryota</taxon>
        <taxon>Fungi</taxon>
        <taxon>Dikarya</taxon>
        <taxon>Ascomycota</taxon>
        <taxon>Pezizomycotina</taxon>
        <taxon>Dothideomycetes</taxon>
        <taxon>Dothideomycetes incertae sedis</taxon>
        <taxon>Botryosphaeriales</taxon>
        <taxon>Botryosphaeriaceae</taxon>
        <taxon>Macrophomina</taxon>
    </lineage>
</organism>
<dbReference type="InParanoid" id="K2S4B9"/>
<evidence type="ECO:0000313" key="4">
    <source>
        <dbReference type="Proteomes" id="UP000007129"/>
    </source>
</evidence>
<proteinExistence type="predicted"/>
<feature type="transmembrane region" description="Helical" evidence="1">
    <location>
        <begin position="143"/>
        <end position="164"/>
    </location>
</feature>
<feature type="domain" description="DUF7137" evidence="2">
    <location>
        <begin position="1"/>
        <end position="127"/>
    </location>
</feature>
<keyword evidence="1" id="KW-0472">Membrane</keyword>
<dbReference type="VEuPathDB" id="FungiDB:MPH_02799"/>
<dbReference type="AlphaFoldDB" id="K2S4B9"/>
<dbReference type="Pfam" id="PF23585">
    <property type="entry name" value="DUF7137"/>
    <property type="match status" value="1"/>
</dbReference>
<dbReference type="PANTHER" id="PTHR42028:SF1">
    <property type="entry name" value="YALI0E30657P"/>
    <property type="match status" value="1"/>
</dbReference>
<dbReference type="EMBL" id="AHHD01000102">
    <property type="protein sequence ID" value="EKG19872.1"/>
    <property type="molecule type" value="Genomic_DNA"/>
</dbReference>
<dbReference type="HOGENOM" id="CLU_136342_0_0_1"/>
<dbReference type="STRING" id="1126212.K2S4B9"/>
<evidence type="ECO:0000259" key="2">
    <source>
        <dbReference type="Pfam" id="PF23585"/>
    </source>
</evidence>
<protein>
    <recommendedName>
        <fullName evidence="2">DUF7137 domain-containing protein</fullName>
    </recommendedName>
</protein>
<dbReference type="OrthoDB" id="2435509at2759"/>
<keyword evidence="1" id="KW-1133">Transmembrane helix</keyword>
<dbReference type="Proteomes" id="UP000007129">
    <property type="component" value="Unassembled WGS sequence"/>
</dbReference>
<dbReference type="PANTHER" id="PTHR42028">
    <property type="entry name" value="CHROMOSOME 1, WHOLE GENOME SHOTGUN SEQUENCE"/>
    <property type="match status" value="1"/>
</dbReference>
<dbReference type="InterPro" id="IPR055561">
    <property type="entry name" value="DUF7137"/>
</dbReference>
<gene>
    <name evidence="3" type="ORF">MPH_02799</name>
</gene>
<accession>K2S4B9</accession>
<name>K2S4B9_MACPH</name>
<evidence type="ECO:0000313" key="3">
    <source>
        <dbReference type="EMBL" id="EKG19872.1"/>
    </source>
</evidence>
<sequence length="165" mass="17832">MITPAATDSSQYYKIGDWVSFAWNYTSLSATPSAINVLASCSKNQETYTIAQNMSVSETNMVYWDTGDYQKTATKSLIQETYTLIVYDAGSSISATAAAGYLGVANTFQFAMYSPQPYTPRGQWNCPGCSAAGPIVEAQTIRVLMGSFAITVISFTWFVIGVGVV</sequence>
<dbReference type="eggNOG" id="ENOG502RYRY">
    <property type="taxonomic scope" value="Eukaryota"/>
</dbReference>
<evidence type="ECO:0000256" key="1">
    <source>
        <dbReference type="SAM" id="Phobius"/>
    </source>
</evidence>
<reference evidence="3 4" key="1">
    <citation type="journal article" date="2012" name="BMC Genomics">
        <title>Tools to kill: Genome of one of the most destructive plant pathogenic fungi Macrophomina phaseolina.</title>
        <authorList>
            <person name="Islam M.S."/>
            <person name="Haque M.S."/>
            <person name="Islam M.M."/>
            <person name="Emdad E.M."/>
            <person name="Halim A."/>
            <person name="Hossen Q.M.M."/>
            <person name="Hossain M.Z."/>
            <person name="Ahmed B."/>
            <person name="Rahim S."/>
            <person name="Rahman M.S."/>
            <person name="Alam M.M."/>
            <person name="Hou S."/>
            <person name="Wan X."/>
            <person name="Saito J.A."/>
            <person name="Alam M."/>
        </authorList>
    </citation>
    <scope>NUCLEOTIDE SEQUENCE [LARGE SCALE GENOMIC DNA]</scope>
    <source>
        <strain evidence="3 4">MS6</strain>
    </source>
</reference>